<dbReference type="Proteomes" id="UP000308705">
    <property type="component" value="Unassembled WGS sequence"/>
</dbReference>
<comment type="caution">
    <text evidence="2">The sequence shown here is derived from an EMBL/GenBank/DDBJ whole genome shotgun (WGS) entry which is preliminary data.</text>
</comment>
<protein>
    <submittedName>
        <fullName evidence="2">Helix-turn-helix domain-containing protein</fullName>
    </submittedName>
</protein>
<dbReference type="GO" id="GO:0003677">
    <property type="term" value="F:DNA binding"/>
    <property type="evidence" value="ECO:0007669"/>
    <property type="project" value="InterPro"/>
</dbReference>
<sequence>MTEPEISAEVSDIWELFGRHIRHARNAKDLSLRQLSERLSWHFSLIGKWERGIHRPPLEAVERLDHALETDGRLVSLYALIVELDQFRRRMLKIRPTASACDEDDDMDRRAALRLMSALSAGVTVPAGTLETILSSVERSFGLRDDHHMDNWHRTVQTYGQLYYAQPPNALIADLTADLLEVGRLLQDPRTGLPRNELLRVGSQLTALMATDFNDAGNRRSARLAWQTARRTADASEDRNLSVWVRAREADCLFWQDQPRPMIAALLDDALGQAQGTSSTGRAMALEVRAKLAALDGRSADAIQALNELADTYERLPDHATTAGAIGSSVGTSYPEASVHRSAAYVYAFLADTKKAPAAIDRGIATYPSNLAGGNLRLIQALSAIHGGDLTHALQDALRIAEGVRQLTPMRQLIIRRIVDAVPRESANLPTVRELRALARPVSA</sequence>
<dbReference type="SMART" id="SM00530">
    <property type="entry name" value="HTH_XRE"/>
    <property type="match status" value="1"/>
</dbReference>
<dbReference type="PROSITE" id="PS50943">
    <property type="entry name" value="HTH_CROC1"/>
    <property type="match status" value="1"/>
</dbReference>
<dbReference type="RefSeq" id="WP_137245893.1">
    <property type="nucleotide sequence ID" value="NZ_SZQA01000003.1"/>
</dbReference>
<name>A0A4U3MLR6_9ACTN</name>
<dbReference type="SUPFAM" id="SSF48452">
    <property type="entry name" value="TPR-like"/>
    <property type="match status" value="1"/>
</dbReference>
<dbReference type="InterPro" id="IPR010982">
    <property type="entry name" value="Lambda_DNA-bd_dom_sf"/>
</dbReference>
<dbReference type="EMBL" id="SZQA01000003">
    <property type="protein sequence ID" value="TKK90421.1"/>
    <property type="molecule type" value="Genomic_DNA"/>
</dbReference>
<proteinExistence type="predicted"/>
<evidence type="ECO:0000259" key="1">
    <source>
        <dbReference type="PROSITE" id="PS50943"/>
    </source>
</evidence>
<dbReference type="InterPro" id="IPR001387">
    <property type="entry name" value="Cro/C1-type_HTH"/>
</dbReference>
<feature type="domain" description="HTH cro/C1-type" evidence="1">
    <location>
        <begin position="21"/>
        <end position="75"/>
    </location>
</feature>
<accession>A0A4U3MLR6</accession>
<dbReference type="SUPFAM" id="SSF47413">
    <property type="entry name" value="lambda repressor-like DNA-binding domains"/>
    <property type="match status" value="1"/>
</dbReference>
<dbReference type="AlphaFoldDB" id="A0A4U3MLR6"/>
<keyword evidence="3" id="KW-1185">Reference proteome</keyword>
<gene>
    <name evidence="2" type="ORF">FDA94_05310</name>
</gene>
<evidence type="ECO:0000313" key="2">
    <source>
        <dbReference type="EMBL" id="TKK90421.1"/>
    </source>
</evidence>
<dbReference type="InterPro" id="IPR011990">
    <property type="entry name" value="TPR-like_helical_dom_sf"/>
</dbReference>
<dbReference type="Pfam" id="PF13560">
    <property type="entry name" value="HTH_31"/>
    <property type="match status" value="1"/>
</dbReference>
<reference evidence="2 3" key="1">
    <citation type="submission" date="2019-04" db="EMBL/GenBank/DDBJ databases">
        <title>Herbidospora sp. NEAU-GS14.nov., a novel actinomycete isolated from soil.</title>
        <authorList>
            <person name="Han L."/>
        </authorList>
    </citation>
    <scope>NUCLEOTIDE SEQUENCE [LARGE SCALE GENOMIC DNA]</scope>
    <source>
        <strain evidence="2 3">NEAU-GS14</strain>
    </source>
</reference>
<evidence type="ECO:0000313" key="3">
    <source>
        <dbReference type="Proteomes" id="UP000308705"/>
    </source>
</evidence>
<dbReference type="Gene3D" id="1.10.260.40">
    <property type="entry name" value="lambda repressor-like DNA-binding domains"/>
    <property type="match status" value="1"/>
</dbReference>
<organism evidence="2 3">
    <name type="scientific">Herbidospora galbida</name>
    <dbReference type="NCBI Taxonomy" id="2575442"/>
    <lineage>
        <taxon>Bacteria</taxon>
        <taxon>Bacillati</taxon>
        <taxon>Actinomycetota</taxon>
        <taxon>Actinomycetes</taxon>
        <taxon>Streptosporangiales</taxon>
        <taxon>Streptosporangiaceae</taxon>
        <taxon>Herbidospora</taxon>
    </lineage>
</organism>
<dbReference type="OrthoDB" id="3449038at2"/>